<evidence type="ECO:0000256" key="4">
    <source>
        <dbReference type="ARBA" id="ARBA00022597"/>
    </source>
</evidence>
<evidence type="ECO:0000256" key="8">
    <source>
        <dbReference type="ARBA" id="ARBA00023136"/>
    </source>
</evidence>
<sequence length="292" mass="32032">MSKIAGTKKENSTSKFYKIQNKDIKQIWFRWFFSNAISHSFSRYLGPAFLWAIRPLIDKLYPNKEQRKAAYERHNMFYNTQVSWGGGTIIGITASLEQKRAEALAENKIDEANQLTDLIINTKTGLMGALAGVGDSIDSGTVLYIFIAICLPWAQKGMAIGAIVPFVLMALYQSLMGLYFTHLGFGLGRSAATQLVGSKKMKGLIDGLSILGLFMMGVLGAQFVTVKSILKFSISGKSFVLQNILNQILPGLLPLLVIGLVYLYFVKHGMKVTRALVGLTILLGVLAALGIL</sequence>
<reference evidence="10 11" key="1">
    <citation type="submission" date="2018-05" db="EMBL/GenBank/DDBJ databases">
        <title>Reference genomes for bee gut microbiota database.</title>
        <authorList>
            <person name="Ellegaard K.M."/>
        </authorList>
    </citation>
    <scope>NUCLEOTIDE SEQUENCE [LARGE SCALE GENOMIC DNA]</scope>
    <source>
        <strain evidence="10 11">ESL0186</strain>
    </source>
</reference>
<evidence type="ECO:0000313" key="11">
    <source>
        <dbReference type="Proteomes" id="UP000246036"/>
    </source>
</evidence>
<keyword evidence="11" id="KW-1185">Reference proteome</keyword>
<dbReference type="InterPro" id="IPR004704">
    <property type="entry name" value="PTS_IID_man"/>
</dbReference>
<feature type="transmembrane region" description="Helical" evidence="9">
    <location>
        <begin position="160"/>
        <end position="182"/>
    </location>
</feature>
<dbReference type="EMBL" id="CP029477">
    <property type="protein sequence ID" value="AWM76277.1"/>
    <property type="molecule type" value="Genomic_DNA"/>
</dbReference>
<keyword evidence="2" id="KW-0813">Transport</keyword>
<evidence type="ECO:0000313" key="10">
    <source>
        <dbReference type="EMBL" id="AWM76277.1"/>
    </source>
</evidence>
<comment type="subcellular location">
    <subcellularLocation>
        <location evidence="1">Cell membrane</location>
        <topology evidence="1">Multi-pass membrane protein</topology>
    </subcellularLocation>
</comment>
<accession>A0ABM6W3J8</accession>
<evidence type="ECO:0000256" key="7">
    <source>
        <dbReference type="ARBA" id="ARBA00022989"/>
    </source>
</evidence>
<keyword evidence="7 9" id="KW-1133">Transmembrane helix</keyword>
<evidence type="ECO:0000256" key="3">
    <source>
        <dbReference type="ARBA" id="ARBA00022475"/>
    </source>
</evidence>
<feature type="transmembrane region" description="Helical" evidence="9">
    <location>
        <begin position="272"/>
        <end position="291"/>
    </location>
</feature>
<dbReference type="PANTHER" id="PTHR32502">
    <property type="entry name" value="N-ACETYLGALACTOSAMINE PERMEASE II COMPONENT-RELATED"/>
    <property type="match status" value="1"/>
</dbReference>
<keyword evidence="5" id="KW-0598">Phosphotransferase system</keyword>
<keyword evidence="8 9" id="KW-0472">Membrane</keyword>
<feature type="transmembrane region" description="Helical" evidence="9">
    <location>
        <begin position="203"/>
        <end position="224"/>
    </location>
</feature>
<evidence type="ECO:0000256" key="6">
    <source>
        <dbReference type="ARBA" id="ARBA00022692"/>
    </source>
</evidence>
<dbReference type="InterPro" id="IPR050303">
    <property type="entry name" value="GatZ_KbaZ_carbometab"/>
</dbReference>
<dbReference type="Pfam" id="PF03613">
    <property type="entry name" value="EIID-AGA"/>
    <property type="match status" value="1"/>
</dbReference>
<feature type="transmembrane region" description="Helical" evidence="9">
    <location>
        <begin position="244"/>
        <end position="265"/>
    </location>
</feature>
<evidence type="ECO:0000256" key="5">
    <source>
        <dbReference type="ARBA" id="ARBA00022683"/>
    </source>
</evidence>
<gene>
    <name evidence="10" type="ORF">DKL58_08920</name>
</gene>
<evidence type="ECO:0000256" key="9">
    <source>
        <dbReference type="SAM" id="Phobius"/>
    </source>
</evidence>
<keyword evidence="3" id="KW-1003">Cell membrane</keyword>
<evidence type="ECO:0000256" key="2">
    <source>
        <dbReference type="ARBA" id="ARBA00022448"/>
    </source>
</evidence>
<organism evidence="10 11">
    <name type="scientific">Lactobacillus kullabergensis</name>
    <dbReference type="NCBI Taxonomy" id="1218493"/>
    <lineage>
        <taxon>Bacteria</taxon>
        <taxon>Bacillati</taxon>
        <taxon>Bacillota</taxon>
        <taxon>Bacilli</taxon>
        <taxon>Lactobacillales</taxon>
        <taxon>Lactobacillaceae</taxon>
        <taxon>Lactobacillus</taxon>
    </lineage>
</organism>
<keyword evidence="4" id="KW-0762">Sugar transport</keyword>
<proteinExistence type="predicted"/>
<keyword evidence="6 9" id="KW-0812">Transmembrane</keyword>
<dbReference type="PROSITE" id="PS51108">
    <property type="entry name" value="PTS_EIID"/>
    <property type="match status" value="1"/>
</dbReference>
<feature type="transmembrane region" description="Helical" evidence="9">
    <location>
        <begin position="136"/>
        <end position="154"/>
    </location>
</feature>
<dbReference type="RefSeq" id="WP_109587033.1">
    <property type="nucleotide sequence ID" value="NZ_CP029477.1"/>
</dbReference>
<dbReference type="Proteomes" id="UP000246036">
    <property type="component" value="Chromosome"/>
</dbReference>
<evidence type="ECO:0000256" key="1">
    <source>
        <dbReference type="ARBA" id="ARBA00004651"/>
    </source>
</evidence>
<dbReference type="PANTHER" id="PTHR32502:SF5">
    <property type="entry name" value="N-ACETYLGALACTOSAMINE PERMEASE IID COMPONENT-RELATED"/>
    <property type="match status" value="1"/>
</dbReference>
<protein>
    <submittedName>
        <fullName evidence="10">PTS mannose transporter subunit IID</fullName>
    </submittedName>
</protein>
<name>A0ABM6W3J8_9LACO</name>